<evidence type="ECO:0000313" key="1">
    <source>
        <dbReference type="EMBL" id="EKO16487.1"/>
    </source>
</evidence>
<accession>A0A0E2BH06</accession>
<evidence type="ECO:0000313" key="2">
    <source>
        <dbReference type="Proteomes" id="UP000006253"/>
    </source>
</evidence>
<name>A0A0E2BH06_9LEPT</name>
<sequence length="41" mass="4635">MIDSNTTKVCLTDSGLLGIFDFGENRLLKYKLTVFCHISIQ</sequence>
<organism evidence="1 2">
    <name type="scientific">Leptospira kirschneri str. H1</name>
    <dbReference type="NCBI Taxonomy" id="1049966"/>
    <lineage>
        <taxon>Bacteria</taxon>
        <taxon>Pseudomonadati</taxon>
        <taxon>Spirochaetota</taxon>
        <taxon>Spirochaetia</taxon>
        <taxon>Leptospirales</taxon>
        <taxon>Leptospiraceae</taxon>
        <taxon>Leptospira</taxon>
    </lineage>
</organism>
<comment type="caution">
    <text evidence="1">The sequence shown here is derived from an EMBL/GenBank/DDBJ whole genome shotgun (WGS) entry which is preliminary data.</text>
</comment>
<dbReference type="AlphaFoldDB" id="A0A0E2BH06"/>
<dbReference type="Proteomes" id="UP000006253">
    <property type="component" value="Unassembled WGS sequence"/>
</dbReference>
<dbReference type="EMBL" id="AHMY02000025">
    <property type="protein sequence ID" value="EKO16487.1"/>
    <property type="molecule type" value="Genomic_DNA"/>
</dbReference>
<proteinExistence type="predicted"/>
<protein>
    <submittedName>
        <fullName evidence="1">Uncharacterized protein</fullName>
    </submittedName>
</protein>
<gene>
    <name evidence="1" type="ORF">LEP1GSC081_2942</name>
</gene>
<reference evidence="1 2" key="1">
    <citation type="submission" date="2012-10" db="EMBL/GenBank/DDBJ databases">
        <authorList>
            <person name="Harkins D.M."/>
            <person name="Durkin A.S."/>
            <person name="Brinkac L.M."/>
            <person name="Selengut J.D."/>
            <person name="Sanka R."/>
            <person name="DePew J."/>
            <person name="Purushe J."/>
            <person name="Peacock S.J."/>
            <person name="Thaipadungpanit J."/>
            <person name="Wuthiekanun V.W."/>
            <person name="Day N.P."/>
            <person name="Vinetz J.M."/>
            <person name="Sutton G.G."/>
            <person name="Nelson W.C."/>
            <person name="Fouts D.E."/>
        </authorList>
    </citation>
    <scope>NUCLEOTIDE SEQUENCE [LARGE SCALE GENOMIC DNA]</scope>
    <source>
        <strain evidence="1 2">H1</strain>
    </source>
</reference>